<dbReference type="OrthoDB" id="125393at2759"/>
<dbReference type="EMBL" id="CAADRA010002129">
    <property type="protein sequence ID" value="VFT82723.1"/>
    <property type="molecule type" value="Genomic_DNA"/>
</dbReference>
<proteinExistence type="predicted"/>
<feature type="compositionally biased region" description="Polar residues" evidence="1">
    <location>
        <begin position="293"/>
        <end position="320"/>
    </location>
</feature>
<keyword evidence="4" id="KW-1185">Reference proteome</keyword>
<organism evidence="3 4">
    <name type="scientific">Aphanomyces stellatus</name>
    <dbReference type="NCBI Taxonomy" id="120398"/>
    <lineage>
        <taxon>Eukaryota</taxon>
        <taxon>Sar</taxon>
        <taxon>Stramenopiles</taxon>
        <taxon>Oomycota</taxon>
        <taxon>Saprolegniomycetes</taxon>
        <taxon>Saprolegniales</taxon>
        <taxon>Verrucalvaceae</taxon>
        <taxon>Aphanomyces</taxon>
    </lineage>
</organism>
<name>A0A485KHI4_9STRA</name>
<protein>
    <submittedName>
        <fullName evidence="3">Aste57867_5683 protein</fullName>
    </submittedName>
</protein>
<evidence type="ECO:0000313" key="4">
    <source>
        <dbReference type="Proteomes" id="UP000332933"/>
    </source>
</evidence>
<dbReference type="EMBL" id="VJMH01002127">
    <property type="protein sequence ID" value="KAF0709980.1"/>
    <property type="molecule type" value="Genomic_DNA"/>
</dbReference>
<feature type="region of interest" description="Disordered" evidence="1">
    <location>
        <begin position="363"/>
        <end position="453"/>
    </location>
</feature>
<reference evidence="2" key="2">
    <citation type="submission" date="2019-06" db="EMBL/GenBank/DDBJ databases">
        <title>Genomics analysis of Aphanomyces spp. identifies a new class of oomycete effector associated with host adaptation.</title>
        <authorList>
            <person name="Gaulin E."/>
        </authorList>
    </citation>
    <scope>NUCLEOTIDE SEQUENCE</scope>
    <source>
        <strain evidence="2">CBS 578.67</strain>
    </source>
</reference>
<reference evidence="3 4" key="1">
    <citation type="submission" date="2019-03" db="EMBL/GenBank/DDBJ databases">
        <authorList>
            <person name="Gaulin E."/>
            <person name="Dumas B."/>
        </authorList>
    </citation>
    <scope>NUCLEOTIDE SEQUENCE [LARGE SCALE GENOMIC DNA]</scope>
    <source>
        <strain evidence="3">CBS 568.67</strain>
    </source>
</reference>
<evidence type="ECO:0000313" key="2">
    <source>
        <dbReference type="EMBL" id="KAF0709980.1"/>
    </source>
</evidence>
<feature type="region of interest" description="Disordered" evidence="1">
    <location>
        <begin position="228"/>
        <end position="327"/>
    </location>
</feature>
<accession>A0A485KHI4</accession>
<gene>
    <name evidence="3" type="primary">Aste57867_5683</name>
    <name evidence="2" type="ORF">As57867_005670</name>
    <name evidence="3" type="ORF">ASTE57867_5683</name>
</gene>
<feature type="region of interest" description="Disordered" evidence="1">
    <location>
        <begin position="785"/>
        <end position="809"/>
    </location>
</feature>
<feature type="compositionally biased region" description="Polar residues" evidence="1">
    <location>
        <begin position="401"/>
        <end position="410"/>
    </location>
</feature>
<evidence type="ECO:0000313" key="3">
    <source>
        <dbReference type="EMBL" id="VFT82723.1"/>
    </source>
</evidence>
<feature type="compositionally biased region" description="Basic and acidic residues" evidence="1">
    <location>
        <begin position="230"/>
        <end position="240"/>
    </location>
</feature>
<feature type="compositionally biased region" description="Polar residues" evidence="1">
    <location>
        <begin position="243"/>
        <end position="253"/>
    </location>
</feature>
<dbReference type="AlphaFoldDB" id="A0A485KHI4"/>
<feature type="compositionally biased region" description="Basic residues" evidence="1">
    <location>
        <begin position="113"/>
        <end position="122"/>
    </location>
</feature>
<dbReference type="Proteomes" id="UP000332933">
    <property type="component" value="Unassembled WGS sequence"/>
</dbReference>
<evidence type="ECO:0000256" key="1">
    <source>
        <dbReference type="SAM" id="MobiDB-lite"/>
    </source>
</evidence>
<sequence length="809" mass="89397">MASVPLQVQIFESLVPQVANQATSLERVLRVLCQKIETLEACINSINVGVVEMDSRLKTIAHNIEGGNEAFNAKSTFIPTLPTEKLRSDDNSAVVSHVMNALIMGHFRPLEKLKKKKKKHHDHKNDDVDVASVPDQGPRSARFHRAESFLGLDTRDLPHSARPATPKPENPPLLDSSTSLNIQYEEMSPLATVVGSPVEVVQVPLPIVAEAWNQSVVAADSPRLLEANPDEEKDRGEAHVSARVQQPTSTTEATARGHIESRECPPSSGAMEPVRPTSDETRNTNDDEIPQADASQPPGSINEPSQTMAASTQTTPNSSARKGDSAVQTVDIICDPPLLTNEGTITSSTPQVASPVEAITAVVEPAQPPVSRKPSRQRNDASRSQARAPTRQALAKGMVSNPAQTASTKAIQAAAMPIRRPPLGTIHGSSSSSSESEEEYDDGDTANEPPPSIEVLHHVDSKQLQEAGQRGWQVLRDNLSKFKRPKNVLFTKKKQLFTIANRLELLETKSRELYQGEKQLALLLEKKEADSTAHVLAVLKQQRESMTAEFHVHLEDKADKSTVAQMLHMVQDVDNANRKLNKDLLEKIASKASQLDVDRKMDKSQAIVQAWRNELEERSRALATLLGEHDTRVQSLEVFFSQMNQDSTNKFQELMQQLQSNQHAIEETKRMLRKKADARNLRELEELVMRPKENIGEPCAARCMSCMKEIRDPLPMDPEVDMEDTHEAHDSLTKRVNIGHFATTVYRSTIPLNAELVRDDADPSRPVTSALAKLNVVADKKILKKRPGTAPMKSPMTKGKYESGQYTTK</sequence>
<feature type="compositionally biased region" description="Acidic residues" evidence="1">
    <location>
        <begin position="435"/>
        <end position="445"/>
    </location>
</feature>
<feature type="region of interest" description="Disordered" evidence="1">
    <location>
        <begin position="113"/>
        <end position="177"/>
    </location>
</feature>